<dbReference type="GO" id="GO:0015297">
    <property type="term" value="F:antiporter activity"/>
    <property type="evidence" value="ECO:0007669"/>
    <property type="project" value="InterPro"/>
</dbReference>
<dbReference type="RefSeq" id="WP_083255423.1">
    <property type="nucleotide sequence ID" value="NZ_MCRJ01000006.1"/>
</dbReference>
<keyword evidence="9" id="KW-1185">Reference proteome</keyword>
<dbReference type="EMBL" id="MCRJ01000006">
    <property type="protein sequence ID" value="ODN72185.1"/>
    <property type="molecule type" value="Genomic_DNA"/>
</dbReference>
<evidence type="ECO:0000256" key="6">
    <source>
        <dbReference type="ARBA" id="ARBA00023136"/>
    </source>
</evidence>
<feature type="transmembrane region" description="Helical" evidence="7">
    <location>
        <begin position="248"/>
        <end position="273"/>
    </location>
</feature>
<evidence type="ECO:0000256" key="4">
    <source>
        <dbReference type="ARBA" id="ARBA00022692"/>
    </source>
</evidence>
<sequence length="460" mass="47097">MSAEGGASGPGIAERQAPASSLFQLSFPLFLHSVAMFAVVLLDTMIVSHHALATAAAVQVANQVAMVAFEVSALLGVGAVILIAHALGRGDAAAAREIAAVAVAANTLLGVAAGLLLAVAGPPLVTLLDTPDAIAGEAQTYLRVVAAAMGFNGYVVAATACLRGFGRSRTVLALGLFAAVFYLVAELVLVLGAGPIPAFGTLGSALGTLATRVAAALTLALVLLRGLGVGFDLHLFRHAGRRRIAAQLVSISLPSVADNIAYGGYQIVLLGLVTGHGVAAVLARGYVMIALAFLTLVVMAVSHGNEVLIGWLRGAGGTGTVQARALRSAAIAAIAATAVAALLHALAGPFLGLFTDDPAVHALGRELLFLTILLQPGFAVNTILFHSLKAVGDTRWPAVVSQATTWCVGLPLAVLLSSVLGCGVAGIWYALILEEALKAVFMLLRWQGRSWQRRVLFEPT</sequence>
<dbReference type="AlphaFoldDB" id="A0A1E3H7Q3"/>
<feature type="transmembrane region" description="Helical" evidence="7">
    <location>
        <begin position="325"/>
        <end position="347"/>
    </location>
</feature>
<proteinExistence type="predicted"/>
<dbReference type="InterPro" id="IPR047135">
    <property type="entry name" value="YsiQ"/>
</dbReference>
<reference evidence="8 9" key="1">
    <citation type="submission" date="2016-07" db="EMBL/GenBank/DDBJ databases">
        <title>Draft Genome Sequence of Methylobrevis pamukkalensis PK2.</title>
        <authorList>
            <person name="Vasilenko O.V."/>
            <person name="Doronina N.V."/>
            <person name="Shmareva M.N."/>
            <person name="Tarlachkov S.V."/>
            <person name="Mustakhimov I."/>
            <person name="Trotsenko Y.A."/>
        </authorList>
    </citation>
    <scope>NUCLEOTIDE SEQUENCE [LARGE SCALE GENOMIC DNA]</scope>
    <source>
        <strain evidence="8 9">PK2</strain>
    </source>
</reference>
<comment type="caution">
    <text evidence="8">The sequence shown here is derived from an EMBL/GenBank/DDBJ whole genome shotgun (WGS) entry which is preliminary data.</text>
</comment>
<dbReference type="OrthoDB" id="9806302at2"/>
<evidence type="ECO:0000256" key="2">
    <source>
        <dbReference type="ARBA" id="ARBA00022448"/>
    </source>
</evidence>
<feature type="transmembrane region" description="Helical" evidence="7">
    <location>
        <begin position="29"/>
        <end position="52"/>
    </location>
</feature>
<evidence type="ECO:0000313" key="9">
    <source>
        <dbReference type="Proteomes" id="UP000094622"/>
    </source>
</evidence>
<keyword evidence="5 7" id="KW-1133">Transmembrane helix</keyword>
<feature type="transmembrane region" description="Helical" evidence="7">
    <location>
        <begin position="171"/>
        <end position="193"/>
    </location>
</feature>
<dbReference type="Pfam" id="PF01554">
    <property type="entry name" value="MatE"/>
    <property type="match status" value="2"/>
</dbReference>
<evidence type="ECO:0000256" key="1">
    <source>
        <dbReference type="ARBA" id="ARBA00004429"/>
    </source>
</evidence>
<dbReference type="PATRIC" id="fig|1439726.3.peg.510"/>
<dbReference type="PIRSF" id="PIRSF006603">
    <property type="entry name" value="DinF"/>
    <property type="match status" value="1"/>
</dbReference>
<keyword evidence="6 7" id="KW-0472">Membrane</keyword>
<dbReference type="InterPro" id="IPR002528">
    <property type="entry name" value="MATE_fam"/>
</dbReference>
<dbReference type="PANTHER" id="PTHR42925:SF2">
    <property type="entry name" value="NA+ DRIVEN MULTIDRUG EFFLUX PUMP"/>
    <property type="match status" value="1"/>
</dbReference>
<dbReference type="GO" id="GO:0005886">
    <property type="term" value="C:plasma membrane"/>
    <property type="evidence" value="ECO:0007669"/>
    <property type="project" value="UniProtKB-SubCell"/>
</dbReference>
<feature type="transmembrane region" description="Helical" evidence="7">
    <location>
        <begin position="99"/>
        <end position="120"/>
    </location>
</feature>
<feature type="transmembrane region" description="Helical" evidence="7">
    <location>
        <begin position="213"/>
        <end position="236"/>
    </location>
</feature>
<dbReference type="Proteomes" id="UP000094622">
    <property type="component" value="Unassembled WGS sequence"/>
</dbReference>
<feature type="transmembrane region" description="Helical" evidence="7">
    <location>
        <begin position="367"/>
        <end position="386"/>
    </location>
</feature>
<accession>A0A1E3H7Q3</accession>
<keyword evidence="2" id="KW-0813">Transport</keyword>
<gene>
    <name evidence="8" type="primary">mdtK_1</name>
    <name evidence="8" type="ORF">A6302_00483</name>
</gene>
<keyword evidence="4 7" id="KW-0812">Transmembrane</keyword>
<evidence type="ECO:0000313" key="8">
    <source>
        <dbReference type="EMBL" id="ODN72185.1"/>
    </source>
</evidence>
<dbReference type="PANTHER" id="PTHR42925">
    <property type="entry name" value="MULTIDRUG AND TOXIN EFFLUX PROTEIN MATE FAMILY"/>
    <property type="match status" value="1"/>
</dbReference>
<protein>
    <submittedName>
        <fullName evidence="8">Multidrug resistance protein MdtK</fullName>
    </submittedName>
</protein>
<evidence type="ECO:0000256" key="5">
    <source>
        <dbReference type="ARBA" id="ARBA00022989"/>
    </source>
</evidence>
<organism evidence="8 9">
    <name type="scientific">Methylobrevis pamukkalensis</name>
    <dbReference type="NCBI Taxonomy" id="1439726"/>
    <lineage>
        <taxon>Bacteria</taxon>
        <taxon>Pseudomonadati</taxon>
        <taxon>Pseudomonadota</taxon>
        <taxon>Alphaproteobacteria</taxon>
        <taxon>Hyphomicrobiales</taxon>
        <taxon>Pleomorphomonadaceae</taxon>
        <taxon>Methylobrevis</taxon>
    </lineage>
</organism>
<dbReference type="InterPro" id="IPR048279">
    <property type="entry name" value="MdtK-like"/>
</dbReference>
<feature type="transmembrane region" description="Helical" evidence="7">
    <location>
        <begin position="285"/>
        <end position="304"/>
    </location>
</feature>
<evidence type="ECO:0000256" key="3">
    <source>
        <dbReference type="ARBA" id="ARBA00022475"/>
    </source>
</evidence>
<comment type="subcellular location">
    <subcellularLocation>
        <location evidence="1">Cell inner membrane</location>
        <topology evidence="1">Multi-pass membrane protein</topology>
    </subcellularLocation>
</comment>
<name>A0A1E3H7Q3_9HYPH</name>
<keyword evidence="3" id="KW-1003">Cell membrane</keyword>
<feature type="transmembrane region" description="Helical" evidence="7">
    <location>
        <begin position="64"/>
        <end position="87"/>
    </location>
</feature>
<dbReference type="GO" id="GO:0042910">
    <property type="term" value="F:xenobiotic transmembrane transporter activity"/>
    <property type="evidence" value="ECO:0007669"/>
    <property type="project" value="InterPro"/>
</dbReference>
<evidence type="ECO:0000256" key="7">
    <source>
        <dbReference type="SAM" id="Phobius"/>
    </source>
</evidence>
<feature type="transmembrane region" description="Helical" evidence="7">
    <location>
        <begin position="140"/>
        <end position="162"/>
    </location>
</feature>